<comment type="caution">
    <text evidence="3">The sequence shown here is derived from an EMBL/GenBank/DDBJ whole genome shotgun (WGS) entry which is preliminary data.</text>
</comment>
<keyword evidence="1" id="KW-0812">Transmembrane</keyword>
<keyword evidence="1" id="KW-1133">Transmembrane helix</keyword>
<reference evidence="3" key="1">
    <citation type="submission" date="2021-02" db="EMBL/GenBank/DDBJ databases">
        <authorList>
            <person name="Nowell W R."/>
        </authorList>
    </citation>
    <scope>NUCLEOTIDE SEQUENCE</scope>
    <source>
        <strain evidence="3">Ploen Becks lab</strain>
    </source>
</reference>
<proteinExistence type="predicted"/>
<dbReference type="Gene3D" id="2.10.60.10">
    <property type="entry name" value="CD59"/>
    <property type="match status" value="1"/>
</dbReference>
<evidence type="ECO:0000259" key="2">
    <source>
        <dbReference type="Pfam" id="PF00087"/>
    </source>
</evidence>
<protein>
    <recommendedName>
        <fullName evidence="2">Snake toxin/toxin-like domain-containing protein</fullName>
    </recommendedName>
</protein>
<feature type="transmembrane region" description="Helical" evidence="1">
    <location>
        <begin position="43"/>
        <end position="62"/>
    </location>
</feature>
<gene>
    <name evidence="3" type="ORF">OXX778_LOCUS16293</name>
</gene>
<dbReference type="EMBL" id="CAJNOC010003811">
    <property type="protein sequence ID" value="CAF0998755.1"/>
    <property type="molecule type" value="Genomic_DNA"/>
</dbReference>
<keyword evidence="4" id="KW-1185">Reference proteome</keyword>
<dbReference type="Pfam" id="PF00087">
    <property type="entry name" value="Toxin_TOLIP"/>
    <property type="match status" value="1"/>
</dbReference>
<feature type="transmembrane region" description="Helical" evidence="1">
    <location>
        <begin position="170"/>
        <end position="189"/>
    </location>
</feature>
<dbReference type="AlphaFoldDB" id="A0A814GNJ4"/>
<dbReference type="InterPro" id="IPR045860">
    <property type="entry name" value="Snake_toxin-like_sf"/>
</dbReference>
<evidence type="ECO:0000313" key="3">
    <source>
        <dbReference type="EMBL" id="CAF0998755.1"/>
    </source>
</evidence>
<keyword evidence="1" id="KW-0472">Membrane</keyword>
<organism evidence="3 4">
    <name type="scientific">Brachionus calyciflorus</name>
    <dbReference type="NCBI Taxonomy" id="104777"/>
    <lineage>
        <taxon>Eukaryota</taxon>
        <taxon>Metazoa</taxon>
        <taxon>Spiralia</taxon>
        <taxon>Gnathifera</taxon>
        <taxon>Rotifera</taxon>
        <taxon>Eurotatoria</taxon>
        <taxon>Monogononta</taxon>
        <taxon>Pseudotrocha</taxon>
        <taxon>Ploima</taxon>
        <taxon>Brachionidae</taxon>
        <taxon>Brachionus</taxon>
    </lineage>
</organism>
<feature type="transmembrane region" description="Helical" evidence="1">
    <location>
        <begin position="68"/>
        <end position="85"/>
    </location>
</feature>
<dbReference type="InterPro" id="IPR035076">
    <property type="entry name" value="Toxin/TOLIP"/>
</dbReference>
<evidence type="ECO:0000313" key="4">
    <source>
        <dbReference type="Proteomes" id="UP000663879"/>
    </source>
</evidence>
<feature type="transmembrane region" description="Helical" evidence="1">
    <location>
        <begin position="6"/>
        <end position="23"/>
    </location>
</feature>
<sequence>MKYFGTFLTFITIQICINGYLCLDHADKNLMSFADLWELIKDIYMIIAYYINSIFTIPGYWMTVVFQIVVLSIVGLLEYEVYILFKKTNALYCFQGTDGAYSSVLCQEGSTHCQTMTVSVEGISSTAKSCSNACSPQTSETTVISCCETDNCNGPISISTTTVSKNSGRIFSNSISFNILAVSAFVLIIL</sequence>
<dbReference type="Proteomes" id="UP000663879">
    <property type="component" value="Unassembled WGS sequence"/>
</dbReference>
<accession>A0A814GNJ4</accession>
<name>A0A814GNJ4_9BILA</name>
<evidence type="ECO:0000256" key="1">
    <source>
        <dbReference type="SAM" id="Phobius"/>
    </source>
</evidence>
<dbReference type="SUPFAM" id="SSF57302">
    <property type="entry name" value="Snake toxin-like"/>
    <property type="match status" value="1"/>
</dbReference>
<feature type="domain" description="Snake toxin/toxin-like" evidence="2">
    <location>
        <begin position="102"/>
        <end position="153"/>
    </location>
</feature>